<feature type="region of interest" description="Disordered" evidence="4">
    <location>
        <begin position="100"/>
        <end position="120"/>
    </location>
</feature>
<dbReference type="InterPro" id="IPR036390">
    <property type="entry name" value="WH_DNA-bd_sf"/>
</dbReference>
<keyword evidence="3" id="KW-0804">Transcription</keyword>
<proteinExistence type="predicted"/>
<protein>
    <recommendedName>
        <fullName evidence="5">HTH arsR-type domain-containing protein</fullName>
    </recommendedName>
</protein>
<dbReference type="Gene3D" id="1.10.10.10">
    <property type="entry name" value="Winged helix-like DNA-binding domain superfamily/Winged helix DNA-binding domain"/>
    <property type="match status" value="1"/>
</dbReference>
<dbReference type="InterPro" id="IPR001845">
    <property type="entry name" value="HTH_ArsR_DNA-bd_dom"/>
</dbReference>
<dbReference type="PANTHER" id="PTHR33154">
    <property type="entry name" value="TRANSCRIPTIONAL REGULATOR, ARSR FAMILY"/>
    <property type="match status" value="1"/>
</dbReference>
<dbReference type="InterPro" id="IPR036388">
    <property type="entry name" value="WH-like_DNA-bd_sf"/>
</dbReference>
<dbReference type="AlphaFoldDB" id="A0A1K0GAB4"/>
<evidence type="ECO:0000259" key="5">
    <source>
        <dbReference type="PROSITE" id="PS50987"/>
    </source>
</evidence>
<name>A0A1K0GAB4_9ACTN</name>
<evidence type="ECO:0000313" key="6">
    <source>
        <dbReference type="EMBL" id="OJF14178.1"/>
    </source>
</evidence>
<dbReference type="RefSeq" id="WP_071805048.1">
    <property type="nucleotide sequence ID" value="NZ_MEIA01000109.1"/>
</dbReference>
<keyword evidence="2" id="KW-0238">DNA-binding</keyword>
<dbReference type="SMART" id="SM00418">
    <property type="entry name" value="HTH_ARSR"/>
    <property type="match status" value="1"/>
</dbReference>
<dbReference type="SUPFAM" id="SSF46785">
    <property type="entry name" value="Winged helix' DNA-binding domain"/>
    <property type="match status" value="1"/>
</dbReference>
<dbReference type="NCBIfam" id="NF033788">
    <property type="entry name" value="HTH_metalloreg"/>
    <property type="match status" value="1"/>
</dbReference>
<dbReference type="PROSITE" id="PS50987">
    <property type="entry name" value="HTH_ARSR_2"/>
    <property type="match status" value="1"/>
</dbReference>
<evidence type="ECO:0000256" key="2">
    <source>
        <dbReference type="ARBA" id="ARBA00023125"/>
    </source>
</evidence>
<organism evidence="6 7">
    <name type="scientific">Couchioplanes caeruleus subsp. caeruleus</name>
    <dbReference type="NCBI Taxonomy" id="56427"/>
    <lineage>
        <taxon>Bacteria</taxon>
        <taxon>Bacillati</taxon>
        <taxon>Actinomycetota</taxon>
        <taxon>Actinomycetes</taxon>
        <taxon>Micromonosporales</taxon>
        <taxon>Micromonosporaceae</taxon>
        <taxon>Couchioplanes</taxon>
    </lineage>
</organism>
<comment type="caution">
    <text evidence="6">The sequence shown here is derived from an EMBL/GenBank/DDBJ whole genome shotgun (WGS) entry which is preliminary data.</text>
</comment>
<dbReference type="Proteomes" id="UP000182486">
    <property type="component" value="Unassembled WGS sequence"/>
</dbReference>
<evidence type="ECO:0000256" key="4">
    <source>
        <dbReference type="SAM" id="MobiDB-lite"/>
    </source>
</evidence>
<dbReference type="EMBL" id="MEIA01000109">
    <property type="protein sequence ID" value="OJF14178.1"/>
    <property type="molecule type" value="Genomic_DNA"/>
</dbReference>
<evidence type="ECO:0000256" key="3">
    <source>
        <dbReference type="ARBA" id="ARBA00023163"/>
    </source>
</evidence>
<dbReference type="GO" id="GO:0003677">
    <property type="term" value="F:DNA binding"/>
    <property type="evidence" value="ECO:0007669"/>
    <property type="project" value="UniProtKB-KW"/>
</dbReference>
<reference evidence="6 7" key="1">
    <citation type="submission" date="2016-09" db="EMBL/GenBank/DDBJ databases">
        <title>Couchioplanes caeruleus draft genome sequence.</title>
        <authorList>
            <person name="Sheehan J."/>
            <person name="Caffrey P."/>
        </authorList>
    </citation>
    <scope>NUCLEOTIDE SEQUENCE [LARGE SCALE GENOMIC DNA]</scope>
    <source>
        <strain evidence="6 7">DSM 43634</strain>
    </source>
</reference>
<evidence type="ECO:0000313" key="7">
    <source>
        <dbReference type="Proteomes" id="UP000182486"/>
    </source>
</evidence>
<dbReference type="GO" id="GO:0003700">
    <property type="term" value="F:DNA-binding transcription factor activity"/>
    <property type="evidence" value="ECO:0007669"/>
    <property type="project" value="InterPro"/>
</dbReference>
<dbReference type="Pfam" id="PF01022">
    <property type="entry name" value="HTH_5"/>
    <property type="match status" value="1"/>
</dbReference>
<dbReference type="InterPro" id="IPR051081">
    <property type="entry name" value="HTH_MetalResp_TranReg"/>
</dbReference>
<dbReference type="PANTHER" id="PTHR33154:SF33">
    <property type="entry name" value="TRANSCRIPTIONAL REPRESSOR SDPR"/>
    <property type="match status" value="1"/>
</dbReference>
<keyword evidence="1" id="KW-0805">Transcription regulation</keyword>
<feature type="domain" description="HTH arsR-type" evidence="5">
    <location>
        <begin position="5"/>
        <end position="100"/>
    </location>
</feature>
<evidence type="ECO:0000256" key="1">
    <source>
        <dbReference type="ARBA" id="ARBA00023015"/>
    </source>
</evidence>
<sequence length="120" mass="13397">MIGGDTVSMLERAAVVLRATAYEHRLHLLLLLLHHGEQTPAALAERLPIDPSAVAHHLRYLKDARLIRRQRRGRHVYYDLHGEPIRRLVAEILAYAEPAPARIGPTHETPPGVSSRDAVA</sequence>
<dbReference type="PRINTS" id="PR00778">
    <property type="entry name" value="HTHARSR"/>
</dbReference>
<keyword evidence="7" id="KW-1185">Reference proteome</keyword>
<gene>
    <name evidence="6" type="ORF">BG844_11005</name>
</gene>
<accession>A0A1K0GAB4</accession>